<evidence type="ECO:0008006" key="4">
    <source>
        <dbReference type="Google" id="ProtNLM"/>
    </source>
</evidence>
<dbReference type="EMBL" id="LWHJ01000028">
    <property type="protein sequence ID" value="OAQ39117.1"/>
    <property type="molecule type" value="Genomic_DNA"/>
</dbReference>
<dbReference type="Pfam" id="PF12412">
    <property type="entry name" value="DUF3667"/>
    <property type="match status" value="1"/>
</dbReference>
<dbReference type="Proteomes" id="UP000078459">
    <property type="component" value="Unassembled WGS sequence"/>
</dbReference>
<name>A0A179DDI8_9SPHI</name>
<evidence type="ECO:0000256" key="1">
    <source>
        <dbReference type="SAM" id="Phobius"/>
    </source>
</evidence>
<dbReference type="InterPro" id="IPR022134">
    <property type="entry name" value="DUF3667"/>
</dbReference>
<evidence type="ECO:0000313" key="3">
    <source>
        <dbReference type="Proteomes" id="UP000078459"/>
    </source>
</evidence>
<gene>
    <name evidence="2" type="ORF">A5893_10630</name>
</gene>
<comment type="caution">
    <text evidence="2">The sequence shown here is derived from an EMBL/GenBank/DDBJ whole genome shotgun (WGS) entry which is preliminary data.</text>
</comment>
<feature type="transmembrane region" description="Helical" evidence="1">
    <location>
        <begin position="182"/>
        <end position="204"/>
    </location>
</feature>
<feature type="transmembrane region" description="Helical" evidence="1">
    <location>
        <begin position="151"/>
        <end position="176"/>
    </location>
</feature>
<proteinExistence type="predicted"/>
<sequence length="245" mass="28296">MEKNCTNCNEVITGNFCVDCGYPVKLHKIDKHYIAHEISHALHFEKGFFYSAKELLIRPGESIKEFIYQNRNKHMKPAGFLLLSSLFYTLIAHVFHVDEIYNQMIKVSAKTGSINAIMSWVYSHWGYTNLFVGVFTALCLKLLFRKYDYNFFELVIMLCFIMGEGMLLIAAITLFFPLLGTSAYLIISSIISYGYIIWAIPQFYDGSKILNYIKAFFAYFFGLILFFMAIIPIGLIADLFIKIFN</sequence>
<accession>A0A179DDI8</accession>
<dbReference type="STRING" id="1826909.A5893_10630"/>
<feature type="transmembrane region" description="Helical" evidence="1">
    <location>
        <begin position="216"/>
        <end position="241"/>
    </location>
</feature>
<keyword evidence="3" id="KW-1185">Reference proteome</keyword>
<protein>
    <recommendedName>
        <fullName evidence="4">DUF3667 domain-containing protein</fullName>
    </recommendedName>
</protein>
<feature type="transmembrane region" description="Helical" evidence="1">
    <location>
        <begin position="78"/>
        <end position="96"/>
    </location>
</feature>
<reference evidence="2 3" key="2">
    <citation type="submission" date="2016-06" db="EMBL/GenBank/DDBJ databases">
        <title>Pedobacter psychrophilus sp. nov., isolated from Antarctic fragmentary rock.</title>
        <authorList>
            <person name="Svec P."/>
        </authorList>
    </citation>
    <scope>NUCLEOTIDE SEQUENCE [LARGE SCALE GENOMIC DNA]</scope>
    <source>
        <strain evidence="2 3">CCM 8644</strain>
    </source>
</reference>
<evidence type="ECO:0000313" key="2">
    <source>
        <dbReference type="EMBL" id="OAQ39117.1"/>
    </source>
</evidence>
<organism evidence="2 3">
    <name type="scientific">Pedobacter psychrophilus</name>
    <dbReference type="NCBI Taxonomy" id="1826909"/>
    <lineage>
        <taxon>Bacteria</taxon>
        <taxon>Pseudomonadati</taxon>
        <taxon>Bacteroidota</taxon>
        <taxon>Sphingobacteriia</taxon>
        <taxon>Sphingobacteriales</taxon>
        <taxon>Sphingobacteriaceae</taxon>
        <taxon>Pedobacter</taxon>
    </lineage>
</organism>
<keyword evidence="1" id="KW-0812">Transmembrane</keyword>
<keyword evidence="1" id="KW-0472">Membrane</keyword>
<reference evidence="2 3" key="1">
    <citation type="submission" date="2016-04" db="EMBL/GenBank/DDBJ databases">
        <authorList>
            <person name="Evans L.H."/>
            <person name="Alamgir A."/>
            <person name="Owens N."/>
            <person name="Weber N.D."/>
            <person name="Virtaneva K."/>
            <person name="Barbian K."/>
            <person name="Babar A."/>
            <person name="Rosenke K."/>
        </authorList>
    </citation>
    <scope>NUCLEOTIDE SEQUENCE [LARGE SCALE GENOMIC DNA]</scope>
    <source>
        <strain evidence="2 3">CCM 8644</strain>
    </source>
</reference>
<dbReference type="OrthoDB" id="7446256at2"/>
<feature type="transmembrane region" description="Helical" evidence="1">
    <location>
        <begin position="125"/>
        <end position="144"/>
    </location>
</feature>
<keyword evidence="1" id="KW-1133">Transmembrane helix</keyword>
<dbReference type="RefSeq" id="WP_068822644.1">
    <property type="nucleotide sequence ID" value="NZ_LWHJ01000028.1"/>
</dbReference>
<dbReference type="AlphaFoldDB" id="A0A179DDI8"/>